<dbReference type="PROSITE" id="PS00674">
    <property type="entry name" value="AAA"/>
    <property type="match status" value="1"/>
</dbReference>
<dbReference type="InterPro" id="IPR027417">
    <property type="entry name" value="P-loop_NTPase"/>
</dbReference>
<keyword evidence="9" id="KW-0472">Membrane</keyword>
<dbReference type="SUPFAM" id="SSF52540">
    <property type="entry name" value="P-loop containing nucleoside triphosphate hydrolases"/>
    <property type="match status" value="1"/>
</dbReference>
<dbReference type="GO" id="GO:0016887">
    <property type="term" value="F:ATP hydrolysis activity"/>
    <property type="evidence" value="ECO:0007669"/>
    <property type="project" value="InterPro"/>
</dbReference>
<dbReference type="GO" id="GO:0006508">
    <property type="term" value="P:proteolysis"/>
    <property type="evidence" value="ECO:0007669"/>
    <property type="project" value="UniProtKB-KW"/>
</dbReference>
<dbReference type="InterPro" id="IPR003960">
    <property type="entry name" value="ATPase_AAA_CS"/>
</dbReference>
<dbReference type="GO" id="GO:0005524">
    <property type="term" value="F:ATP binding"/>
    <property type="evidence" value="ECO:0007669"/>
    <property type="project" value="UniProtKB-KW"/>
</dbReference>
<keyword evidence="8" id="KW-1133">Transmembrane helix</keyword>
<keyword evidence="4 10" id="KW-0547">Nucleotide-binding</keyword>
<comment type="subcellular location">
    <subcellularLocation>
        <location evidence="1">Membrane</location>
        <topology evidence="1">Multi-pass membrane protein</topology>
    </subcellularLocation>
</comment>
<dbReference type="Pfam" id="PF00004">
    <property type="entry name" value="AAA"/>
    <property type="match status" value="1"/>
</dbReference>
<feature type="signal peptide" evidence="11">
    <location>
        <begin position="1"/>
        <end position="22"/>
    </location>
</feature>
<feature type="chain" id="PRO_5043549612" description="AAA+ ATPase domain-containing protein" evidence="11">
    <location>
        <begin position="23"/>
        <end position="488"/>
    </location>
</feature>
<dbReference type="GO" id="GO:0004176">
    <property type="term" value="F:ATP-dependent peptidase activity"/>
    <property type="evidence" value="ECO:0007669"/>
    <property type="project" value="TreeGrafter"/>
</dbReference>
<keyword evidence="6 10" id="KW-0067">ATP-binding</keyword>
<evidence type="ECO:0000256" key="4">
    <source>
        <dbReference type="ARBA" id="ARBA00022741"/>
    </source>
</evidence>
<dbReference type="PANTHER" id="PTHR23076">
    <property type="entry name" value="METALLOPROTEASE M41 FTSH"/>
    <property type="match status" value="1"/>
</dbReference>
<evidence type="ECO:0000256" key="2">
    <source>
        <dbReference type="ARBA" id="ARBA00022670"/>
    </source>
</evidence>
<keyword evidence="14" id="KW-1185">Reference proteome</keyword>
<evidence type="ECO:0000256" key="10">
    <source>
        <dbReference type="RuleBase" id="RU003651"/>
    </source>
</evidence>
<keyword evidence="5" id="KW-0378">Hydrolase</keyword>
<evidence type="ECO:0000256" key="9">
    <source>
        <dbReference type="ARBA" id="ARBA00023136"/>
    </source>
</evidence>
<keyword evidence="7" id="KW-0809">Transit peptide</keyword>
<dbReference type="GO" id="GO:0009535">
    <property type="term" value="C:chloroplast thylakoid membrane"/>
    <property type="evidence" value="ECO:0007669"/>
    <property type="project" value="TreeGrafter"/>
</dbReference>
<evidence type="ECO:0000313" key="14">
    <source>
        <dbReference type="Proteomes" id="UP001157418"/>
    </source>
</evidence>
<comment type="similarity">
    <text evidence="10">Belongs to the AAA ATPase family.</text>
</comment>
<dbReference type="SMART" id="SM00382">
    <property type="entry name" value="AAA"/>
    <property type="match status" value="1"/>
</dbReference>
<name>A0AAU9MGB9_9ASTR</name>
<evidence type="ECO:0000256" key="7">
    <source>
        <dbReference type="ARBA" id="ARBA00022946"/>
    </source>
</evidence>
<evidence type="ECO:0000256" key="3">
    <source>
        <dbReference type="ARBA" id="ARBA00022692"/>
    </source>
</evidence>
<dbReference type="PANTHER" id="PTHR23076:SF120">
    <property type="entry name" value="AAA+ ATPASE DOMAIN, ATPASE, AAA-TYPE, CORE"/>
    <property type="match status" value="1"/>
</dbReference>
<proteinExistence type="inferred from homology"/>
<sequence length="488" mass="53730">MAMANLLLNPLLTIYAPVYTHGDGKPFVQSPSHFKKSFSYIPPTSSSTLPLSLCLSSKHAAAPISTLLKEHKGFGGNMNCSAFWALSFWDDVVQTDKKFQCQCASKEESTVSETSYDTRAVKTKFHKTKRSSGAKQSRKIYAIIVGASFCLFVAFSYQNKQNKASYQCRSFLLASNWIRISLWWYELYVNQNIGKIRNRKPSKKQSITFDDVEGVDAAKSELLEIVLCIKGDSNYVKLGAKLPRGVLLAGPPGTGKTLLARAVAGEADVPFFSISGSELVEIYAGAGAARVRDLFWEAKKRSPSIIFIDEIDAVGGQRGTSMNCERDQTLNQLLTEMDGFEKGAKVVVIAATNRPGSLDSALMRPGRFSRKVIVGEPNEVGRRKIFGLYLEEVPMEEDKQVICDLVASRTPGLVGAALENIANESILLAARRGGHCVTKEDVLQAVERATTKIYNDDSATATEAKSPYLFGEMALENVGRYRFQTNYL</sequence>
<gene>
    <name evidence="13" type="ORF">LVIROSA_LOCUS12651</name>
</gene>
<evidence type="ECO:0000256" key="1">
    <source>
        <dbReference type="ARBA" id="ARBA00004141"/>
    </source>
</evidence>
<dbReference type="AlphaFoldDB" id="A0AAU9MGB9"/>
<dbReference type="Pfam" id="PF17862">
    <property type="entry name" value="AAA_lid_3"/>
    <property type="match status" value="1"/>
</dbReference>
<keyword evidence="3" id="KW-0812">Transmembrane</keyword>
<dbReference type="CDD" id="cd19501">
    <property type="entry name" value="RecA-like_FtsH"/>
    <property type="match status" value="1"/>
</dbReference>
<dbReference type="Gene3D" id="1.10.8.60">
    <property type="match status" value="1"/>
</dbReference>
<reference evidence="13 14" key="1">
    <citation type="submission" date="2022-01" db="EMBL/GenBank/DDBJ databases">
        <authorList>
            <person name="Xiong W."/>
            <person name="Schranz E."/>
        </authorList>
    </citation>
    <scope>NUCLEOTIDE SEQUENCE [LARGE SCALE GENOMIC DNA]</scope>
</reference>
<keyword evidence="11" id="KW-0732">Signal</keyword>
<dbReference type="InterPro" id="IPR003959">
    <property type="entry name" value="ATPase_AAA_core"/>
</dbReference>
<evidence type="ECO:0000313" key="13">
    <source>
        <dbReference type="EMBL" id="CAH1425512.1"/>
    </source>
</evidence>
<keyword evidence="2" id="KW-0645">Protease</keyword>
<evidence type="ECO:0000256" key="5">
    <source>
        <dbReference type="ARBA" id="ARBA00022801"/>
    </source>
</evidence>
<evidence type="ECO:0000259" key="12">
    <source>
        <dbReference type="SMART" id="SM00382"/>
    </source>
</evidence>
<feature type="domain" description="AAA+ ATPase" evidence="12">
    <location>
        <begin position="242"/>
        <end position="378"/>
    </location>
</feature>
<protein>
    <recommendedName>
        <fullName evidence="12">AAA+ ATPase domain-containing protein</fullName>
    </recommendedName>
</protein>
<dbReference type="InterPro" id="IPR003593">
    <property type="entry name" value="AAA+_ATPase"/>
</dbReference>
<dbReference type="EMBL" id="CAKMRJ010002223">
    <property type="protein sequence ID" value="CAH1425512.1"/>
    <property type="molecule type" value="Genomic_DNA"/>
</dbReference>
<evidence type="ECO:0000256" key="8">
    <source>
        <dbReference type="ARBA" id="ARBA00022989"/>
    </source>
</evidence>
<dbReference type="InterPro" id="IPR041569">
    <property type="entry name" value="AAA_lid_3"/>
</dbReference>
<evidence type="ECO:0000256" key="6">
    <source>
        <dbReference type="ARBA" id="ARBA00022840"/>
    </source>
</evidence>
<comment type="caution">
    <text evidence="13">The sequence shown here is derived from an EMBL/GenBank/DDBJ whole genome shotgun (WGS) entry which is preliminary data.</text>
</comment>
<evidence type="ECO:0000256" key="11">
    <source>
        <dbReference type="SAM" id="SignalP"/>
    </source>
</evidence>
<dbReference type="Gene3D" id="3.40.50.300">
    <property type="entry name" value="P-loop containing nucleotide triphosphate hydrolases"/>
    <property type="match status" value="1"/>
</dbReference>
<organism evidence="13 14">
    <name type="scientific">Lactuca virosa</name>
    <dbReference type="NCBI Taxonomy" id="75947"/>
    <lineage>
        <taxon>Eukaryota</taxon>
        <taxon>Viridiplantae</taxon>
        <taxon>Streptophyta</taxon>
        <taxon>Embryophyta</taxon>
        <taxon>Tracheophyta</taxon>
        <taxon>Spermatophyta</taxon>
        <taxon>Magnoliopsida</taxon>
        <taxon>eudicotyledons</taxon>
        <taxon>Gunneridae</taxon>
        <taxon>Pentapetalae</taxon>
        <taxon>asterids</taxon>
        <taxon>campanulids</taxon>
        <taxon>Asterales</taxon>
        <taxon>Asteraceae</taxon>
        <taxon>Cichorioideae</taxon>
        <taxon>Cichorieae</taxon>
        <taxon>Lactucinae</taxon>
        <taxon>Lactuca</taxon>
    </lineage>
</organism>
<accession>A0AAU9MGB9</accession>
<dbReference type="FunFam" id="3.40.50.300:FF:000277">
    <property type="entry name" value="ATP-dependent zinc metalloprotease FtsH"/>
    <property type="match status" value="1"/>
</dbReference>
<dbReference type="Proteomes" id="UP001157418">
    <property type="component" value="Unassembled WGS sequence"/>
</dbReference>